<keyword evidence="2" id="KW-1003">Cell membrane</keyword>
<dbReference type="AlphaFoldDB" id="A0A1H0SPF0"/>
<organism evidence="9 10">
    <name type="scientific">Desulforhopalus singaporensis</name>
    <dbReference type="NCBI Taxonomy" id="91360"/>
    <lineage>
        <taxon>Bacteria</taxon>
        <taxon>Pseudomonadati</taxon>
        <taxon>Thermodesulfobacteriota</taxon>
        <taxon>Desulfobulbia</taxon>
        <taxon>Desulfobulbales</taxon>
        <taxon>Desulfocapsaceae</taxon>
        <taxon>Desulforhopalus</taxon>
    </lineage>
</organism>
<reference evidence="9 10" key="1">
    <citation type="submission" date="2016-10" db="EMBL/GenBank/DDBJ databases">
        <authorList>
            <person name="de Groot N.N."/>
        </authorList>
    </citation>
    <scope>NUCLEOTIDE SEQUENCE [LARGE SCALE GENOMIC DNA]</scope>
    <source>
        <strain evidence="9 10">DSM 12130</strain>
    </source>
</reference>
<feature type="transmembrane region" description="Helical" evidence="7">
    <location>
        <begin position="6"/>
        <end position="39"/>
    </location>
</feature>
<evidence type="ECO:0000313" key="10">
    <source>
        <dbReference type="Proteomes" id="UP000199073"/>
    </source>
</evidence>
<name>A0A1H0SPF0_9BACT</name>
<evidence type="ECO:0000256" key="6">
    <source>
        <dbReference type="ARBA" id="ARBA00023136"/>
    </source>
</evidence>
<evidence type="ECO:0000256" key="1">
    <source>
        <dbReference type="ARBA" id="ARBA00004429"/>
    </source>
</evidence>
<keyword evidence="10" id="KW-1185">Reference proteome</keyword>
<feature type="transmembrane region" description="Helical" evidence="7">
    <location>
        <begin position="59"/>
        <end position="80"/>
    </location>
</feature>
<dbReference type="Proteomes" id="UP000199073">
    <property type="component" value="Unassembled WGS sequence"/>
</dbReference>
<feature type="domain" description="TRAP C4-dicarboxylate transport system permease DctM subunit" evidence="8">
    <location>
        <begin position="12"/>
        <end position="143"/>
    </location>
</feature>
<dbReference type="GO" id="GO:0022857">
    <property type="term" value="F:transmembrane transporter activity"/>
    <property type="evidence" value="ECO:0007669"/>
    <property type="project" value="TreeGrafter"/>
</dbReference>
<evidence type="ECO:0000256" key="2">
    <source>
        <dbReference type="ARBA" id="ARBA00022475"/>
    </source>
</evidence>
<dbReference type="EMBL" id="FNJI01000020">
    <property type="protein sequence ID" value="SDP43543.1"/>
    <property type="molecule type" value="Genomic_DNA"/>
</dbReference>
<evidence type="ECO:0000259" key="8">
    <source>
        <dbReference type="Pfam" id="PF06808"/>
    </source>
</evidence>
<dbReference type="PANTHER" id="PTHR33362:SF5">
    <property type="entry name" value="C4-DICARBOXYLATE TRAP TRANSPORTER LARGE PERMEASE PROTEIN DCTM"/>
    <property type="match status" value="1"/>
</dbReference>
<dbReference type="InterPro" id="IPR010656">
    <property type="entry name" value="DctM"/>
</dbReference>
<dbReference type="STRING" id="91360.SAMN05660330_02754"/>
<gene>
    <name evidence="9" type="ORF">SAMN05660330_02754</name>
</gene>
<feature type="transmembrane region" description="Helical" evidence="7">
    <location>
        <begin position="100"/>
        <end position="132"/>
    </location>
</feature>
<comment type="subcellular location">
    <subcellularLocation>
        <location evidence="1">Cell inner membrane</location>
        <topology evidence="1">Multi-pass membrane protein</topology>
    </subcellularLocation>
</comment>
<evidence type="ECO:0000256" key="4">
    <source>
        <dbReference type="ARBA" id="ARBA00022692"/>
    </source>
</evidence>
<keyword evidence="6 7" id="KW-0472">Membrane</keyword>
<keyword evidence="5 7" id="KW-1133">Transmembrane helix</keyword>
<evidence type="ECO:0000256" key="7">
    <source>
        <dbReference type="SAM" id="Phobius"/>
    </source>
</evidence>
<dbReference type="Pfam" id="PF06808">
    <property type="entry name" value="DctM"/>
    <property type="match status" value="1"/>
</dbReference>
<evidence type="ECO:0000256" key="5">
    <source>
        <dbReference type="ARBA" id="ARBA00022989"/>
    </source>
</evidence>
<protein>
    <submittedName>
        <fullName evidence="9">Tripartite ATP-independent transporter, DctM component</fullName>
    </submittedName>
</protein>
<keyword evidence="4 7" id="KW-0812">Transmembrane</keyword>
<evidence type="ECO:0000313" key="9">
    <source>
        <dbReference type="EMBL" id="SDP43543.1"/>
    </source>
</evidence>
<proteinExistence type="predicted"/>
<dbReference type="GO" id="GO:0005886">
    <property type="term" value="C:plasma membrane"/>
    <property type="evidence" value="ECO:0007669"/>
    <property type="project" value="UniProtKB-SubCell"/>
</dbReference>
<evidence type="ECO:0000256" key="3">
    <source>
        <dbReference type="ARBA" id="ARBA00022519"/>
    </source>
</evidence>
<dbReference type="PANTHER" id="PTHR33362">
    <property type="entry name" value="SIALIC ACID TRAP TRANSPORTER PERMEASE PROTEIN SIAT-RELATED"/>
    <property type="match status" value="1"/>
</dbReference>
<accession>A0A1H0SPF0</accession>
<dbReference type="InterPro" id="IPR004681">
    <property type="entry name" value="TRAP_DctM"/>
</dbReference>
<keyword evidence="3" id="KW-0997">Cell inner membrane</keyword>
<sequence length="143" mass="15191">MSPFAVTGIMFSSMLILMVLGVPIAFCLGAVGLTTTLWLWGSSSLDLVYFTVWNVQNNFILIAVPLFIFMGYILQGSGVAKDLFDAVYLWAGRIRGGLGIGTVAICAIMAAMVGISGAATISMGVIALPAMLEKRYDKKIAMA</sequence>